<keyword evidence="3" id="KW-1185">Reference proteome</keyword>
<evidence type="ECO:0000313" key="3">
    <source>
        <dbReference type="Proteomes" id="UP001499854"/>
    </source>
</evidence>
<sequence>MADEQPADTPEPESDPPGEDVLDSLAAIANGAGAEVEAQFQQLDKPKSTDSTKSGSGSGAGGDGKEKGPSQATRLVELANAAFRTVAGADGKTYAVALTGPRIALPLRGEMGLRLHLASTYYAETGSAAGSSALADALTVLEGQAMTTTPEPVALRVARHENTLVLDLGHADGRCIVISPGEWHLEPESPVLFRRTRLTSPIPLPSREVGGLAKLHELLNVSDSGFRLMVAWLVASLFPDIAHPILTICGEQGTAKSTCGRLLVSVVDESPAPLRTPPKDAGSWPAQAAASWTVMLDNISTIAPWMSDLLCKAVTGDGMVTRALYTDDDVNILSFRRVLGMTTIDAGALRGDLAERILLAELDPIPADKRRTEEEVNTLFEQIRPAVLGGVLDQTAAVLAALPNVNVAELPRLADFARILAALDHVNQADGWTTLDDYTTLAAELTEAVIEADPFADAVRTFATSQRSWEGGAAKLLEALTPAEPPKTWPRTARALSGHLRRVAPALRRNGVNVEFTRGKERLIKLTF</sequence>
<dbReference type="RefSeq" id="WP_344655496.1">
    <property type="nucleotide sequence ID" value="NZ_BAAAQM010000003.1"/>
</dbReference>
<feature type="compositionally biased region" description="Acidic residues" evidence="1">
    <location>
        <begin position="1"/>
        <end position="22"/>
    </location>
</feature>
<comment type="caution">
    <text evidence="2">The sequence shown here is derived from an EMBL/GenBank/DDBJ whole genome shotgun (WGS) entry which is preliminary data.</text>
</comment>
<dbReference type="SUPFAM" id="SSF52540">
    <property type="entry name" value="P-loop containing nucleoside triphosphate hydrolases"/>
    <property type="match status" value="1"/>
</dbReference>
<gene>
    <name evidence="2" type="ORF">GCM10009838_07630</name>
</gene>
<accession>A0ABN2QNT1</accession>
<dbReference type="GO" id="GO:0005524">
    <property type="term" value="F:ATP binding"/>
    <property type="evidence" value="ECO:0007669"/>
    <property type="project" value="UniProtKB-KW"/>
</dbReference>
<keyword evidence="2" id="KW-0067">ATP-binding</keyword>
<protein>
    <submittedName>
        <fullName evidence="2">ATP-binding protein</fullName>
    </submittedName>
</protein>
<keyword evidence="2" id="KW-0547">Nucleotide-binding</keyword>
<dbReference type="Proteomes" id="UP001499854">
    <property type="component" value="Unassembled WGS sequence"/>
</dbReference>
<feature type="region of interest" description="Disordered" evidence="1">
    <location>
        <begin position="1"/>
        <end position="70"/>
    </location>
</feature>
<organism evidence="2 3">
    <name type="scientific">Catenulispora subtropica</name>
    <dbReference type="NCBI Taxonomy" id="450798"/>
    <lineage>
        <taxon>Bacteria</taxon>
        <taxon>Bacillati</taxon>
        <taxon>Actinomycetota</taxon>
        <taxon>Actinomycetes</taxon>
        <taxon>Catenulisporales</taxon>
        <taxon>Catenulisporaceae</taxon>
        <taxon>Catenulispora</taxon>
    </lineage>
</organism>
<reference evidence="2 3" key="1">
    <citation type="journal article" date="2019" name="Int. J. Syst. Evol. Microbiol.">
        <title>The Global Catalogue of Microorganisms (GCM) 10K type strain sequencing project: providing services to taxonomists for standard genome sequencing and annotation.</title>
        <authorList>
            <consortium name="The Broad Institute Genomics Platform"/>
            <consortium name="The Broad Institute Genome Sequencing Center for Infectious Disease"/>
            <person name="Wu L."/>
            <person name="Ma J."/>
        </authorList>
    </citation>
    <scope>NUCLEOTIDE SEQUENCE [LARGE SCALE GENOMIC DNA]</scope>
    <source>
        <strain evidence="2 3">JCM 16013</strain>
    </source>
</reference>
<evidence type="ECO:0000313" key="2">
    <source>
        <dbReference type="EMBL" id="GAA1954595.1"/>
    </source>
</evidence>
<name>A0ABN2QNT1_9ACTN</name>
<dbReference type="InterPro" id="IPR027417">
    <property type="entry name" value="P-loop_NTPase"/>
</dbReference>
<evidence type="ECO:0000256" key="1">
    <source>
        <dbReference type="SAM" id="MobiDB-lite"/>
    </source>
</evidence>
<proteinExistence type="predicted"/>
<dbReference type="EMBL" id="BAAAQM010000003">
    <property type="protein sequence ID" value="GAA1954595.1"/>
    <property type="molecule type" value="Genomic_DNA"/>
</dbReference>